<dbReference type="PANTHER" id="PTHR47969:SF28">
    <property type="entry name" value="KINESIN-LIKE PROTEIN KIF21B"/>
    <property type="match status" value="1"/>
</dbReference>
<dbReference type="Pfam" id="PF23203">
    <property type="entry name" value="KIF21A"/>
    <property type="match status" value="1"/>
</dbReference>
<keyword evidence="11 17" id="KW-0067">ATP-binding</keyword>
<evidence type="ECO:0000256" key="9">
    <source>
        <dbReference type="ARBA" id="ARBA00022737"/>
    </source>
</evidence>
<keyword evidence="10 17" id="KW-0547">Nucleotide-binding</keyword>
<feature type="region of interest" description="Disordered" evidence="19">
    <location>
        <begin position="1192"/>
        <end position="1319"/>
    </location>
</feature>
<evidence type="ECO:0000256" key="13">
    <source>
        <dbReference type="ARBA" id="ARBA00023175"/>
    </source>
</evidence>
<dbReference type="PROSITE" id="PS50067">
    <property type="entry name" value="KINESIN_MOTOR_2"/>
    <property type="match status" value="1"/>
</dbReference>
<dbReference type="InterPro" id="IPR036961">
    <property type="entry name" value="Kinesin_motor_dom_sf"/>
</dbReference>
<dbReference type="PROSITE" id="PS50082">
    <property type="entry name" value="WD_REPEATS_2"/>
    <property type="match status" value="3"/>
</dbReference>
<evidence type="ECO:0000256" key="6">
    <source>
        <dbReference type="ARBA" id="ARBA00022553"/>
    </source>
</evidence>
<evidence type="ECO:0000256" key="17">
    <source>
        <dbReference type="PROSITE-ProRule" id="PRU00283"/>
    </source>
</evidence>
<feature type="region of interest" description="Disordered" evidence="19">
    <location>
        <begin position="546"/>
        <end position="642"/>
    </location>
</feature>
<accession>A0A8B7YLC9</accession>
<dbReference type="GeneID" id="110981120"/>
<dbReference type="PRINTS" id="PR00380">
    <property type="entry name" value="KINESINHEAVY"/>
</dbReference>
<dbReference type="Proteomes" id="UP000694845">
    <property type="component" value="Unplaced"/>
</dbReference>
<dbReference type="GO" id="GO:0008017">
    <property type="term" value="F:microtubule binding"/>
    <property type="evidence" value="ECO:0007669"/>
    <property type="project" value="InterPro"/>
</dbReference>
<feature type="compositionally biased region" description="Acidic residues" evidence="19">
    <location>
        <begin position="601"/>
        <end position="637"/>
    </location>
</feature>
<comment type="subcellular location">
    <subcellularLocation>
        <location evidence="3">Cell projection</location>
        <location evidence="3">Axon</location>
    </subcellularLocation>
    <subcellularLocation>
        <location evidence="2">Cell projection</location>
        <location evidence="2">Dendrite</location>
    </subcellularLocation>
    <subcellularLocation>
        <location evidence="4">Cell projection</location>
        <location evidence="4">Growth cone</location>
    </subcellularLocation>
    <subcellularLocation>
        <location evidence="1">Cytoplasm</location>
        <location evidence="1">Cytoskeleton</location>
    </subcellularLocation>
</comment>
<evidence type="ECO:0000256" key="3">
    <source>
        <dbReference type="ARBA" id="ARBA00004489"/>
    </source>
</evidence>
<evidence type="ECO:0000313" key="22">
    <source>
        <dbReference type="RefSeq" id="XP_022094069.1"/>
    </source>
</evidence>
<feature type="region of interest" description="Disordered" evidence="19">
    <location>
        <begin position="879"/>
        <end position="907"/>
    </location>
</feature>
<dbReference type="InterPro" id="IPR015943">
    <property type="entry name" value="WD40/YVTN_repeat-like_dom_sf"/>
</dbReference>
<evidence type="ECO:0000256" key="18">
    <source>
        <dbReference type="SAM" id="Coils"/>
    </source>
</evidence>
<keyword evidence="7 16" id="KW-0853">WD repeat</keyword>
<evidence type="ECO:0000256" key="12">
    <source>
        <dbReference type="ARBA" id="ARBA00023054"/>
    </source>
</evidence>
<dbReference type="CDD" id="cd22248">
    <property type="entry name" value="Rcc_KIF21"/>
    <property type="match status" value="1"/>
</dbReference>
<dbReference type="GO" id="GO:0003777">
    <property type="term" value="F:microtubule motor activity"/>
    <property type="evidence" value="ECO:0007669"/>
    <property type="project" value="InterPro"/>
</dbReference>
<feature type="coiled-coil region" evidence="18">
    <location>
        <begin position="460"/>
        <end position="487"/>
    </location>
</feature>
<dbReference type="KEGG" id="aplc:110981120"/>
<feature type="repeat" description="WD" evidence="16">
    <location>
        <begin position="1334"/>
        <end position="1373"/>
    </location>
</feature>
<keyword evidence="13 17" id="KW-0505">Motor protein</keyword>
<keyword evidence="14" id="KW-0206">Cytoskeleton</keyword>
<feature type="compositionally biased region" description="Polar residues" evidence="19">
    <location>
        <begin position="1286"/>
        <end position="1297"/>
    </location>
</feature>
<reference evidence="22" key="1">
    <citation type="submission" date="2025-08" db="UniProtKB">
        <authorList>
            <consortium name="RefSeq"/>
        </authorList>
    </citation>
    <scope>IDENTIFICATION</scope>
</reference>
<keyword evidence="15" id="KW-0966">Cell projection</keyword>
<gene>
    <name evidence="22" type="primary">LOC110981120</name>
</gene>
<keyword evidence="21" id="KW-1185">Reference proteome</keyword>
<dbReference type="RefSeq" id="XP_022094069.1">
    <property type="nucleotide sequence ID" value="XM_022238377.1"/>
</dbReference>
<evidence type="ECO:0000313" key="21">
    <source>
        <dbReference type="Proteomes" id="UP000694845"/>
    </source>
</evidence>
<feature type="compositionally biased region" description="Polar residues" evidence="19">
    <location>
        <begin position="1197"/>
        <end position="1211"/>
    </location>
</feature>
<dbReference type="GO" id="GO:0030425">
    <property type="term" value="C:dendrite"/>
    <property type="evidence" value="ECO:0007669"/>
    <property type="project" value="UniProtKB-SubCell"/>
</dbReference>
<keyword evidence="6" id="KW-0597">Phosphoprotein</keyword>
<dbReference type="SMART" id="SM00320">
    <property type="entry name" value="WD40"/>
    <property type="match status" value="7"/>
</dbReference>
<dbReference type="InterPro" id="IPR027417">
    <property type="entry name" value="P-loop_NTPase"/>
</dbReference>
<dbReference type="Gene3D" id="2.130.10.10">
    <property type="entry name" value="YVTN repeat-like/Quinoprotein amine dehydrogenase"/>
    <property type="match status" value="2"/>
</dbReference>
<dbReference type="Pfam" id="PF00400">
    <property type="entry name" value="WD40"/>
    <property type="match status" value="4"/>
</dbReference>
<dbReference type="OrthoDB" id="3176171at2759"/>
<comment type="similarity">
    <text evidence="17">Belongs to the TRAFAC class myosin-kinesin ATPase superfamily. Kinesin family.</text>
</comment>
<dbReference type="SUPFAM" id="SSF52540">
    <property type="entry name" value="P-loop containing nucleoside triphosphate hydrolases"/>
    <property type="match status" value="1"/>
</dbReference>
<feature type="binding site" evidence="17">
    <location>
        <begin position="62"/>
        <end position="69"/>
    </location>
    <ligand>
        <name>ATP</name>
        <dbReference type="ChEBI" id="CHEBI:30616"/>
    </ligand>
</feature>
<feature type="compositionally biased region" description="Low complexity" evidence="19">
    <location>
        <begin position="1096"/>
        <end position="1110"/>
    </location>
</feature>
<feature type="compositionally biased region" description="Polar residues" evidence="19">
    <location>
        <begin position="1254"/>
        <end position="1266"/>
    </location>
</feature>
<evidence type="ECO:0000256" key="1">
    <source>
        <dbReference type="ARBA" id="ARBA00004245"/>
    </source>
</evidence>
<feature type="repeat" description="WD" evidence="16">
    <location>
        <begin position="1529"/>
        <end position="1568"/>
    </location>
</feature>
<feature type="region of interest" description="Disordered" evidence="19">
    <location>
        <begin position="782"/>
        <end position="811"/>
    </location>
</feature>
<evidence type="ECO:0000256" key="16">
    <source>
        <dbReference type="PROSITE-ProRule" id="PRU00221"/>
    </source>
</evidence>
<evidence type="ECO:0000256" key="10">
    <source>
        <dbReference type="ARBA" id="ARBA00022741"/>
    </source>
</evidence>
<evidence type="ECO:0000256" key="7">
    <source>
        <dbReference type="ARBA" id="ARBA00022574"/>
    </source>
</evidence>
<feature type="compositionally biased region" description="Basic residues" evidence="19">
    <location>
        <begin position="879"/>
        <end position="895"/>
    </location>
</feature>
<dbReference type="SMART" id="SM00129">
    <property type="entry name" value="KISc"/>
    <property type="match status" value="1"/>
</dbReference>
<dbReference type="GO" id="GO:0005874">
    <property type="term" value="C:microtubule"/>
    <property type="evidence" value="ECO:0007669"/>
    <property type="project" value="UniProtKB-KW"/>
</dbReference>
<dbReference type="InterPro" id="IPR001752">
    <property type="entry name" value="Kinesin_motor_dom"/>
</dbReference>
<dbReference type="Pfam" id="PF00225">
    <property type="entry name" value="Kinesin"/>
    <property type="match status" value="1"/>
</dbReference>
<dbReference type="GO" id="GO:0030426">
    <property type="term" value="C:growth cone"/>
    <property type="evidence" value="ECO:0007669"/>
    <property type="project" value="UniProtKB-SubCell"/>
</dbReference>
<dbReference type="GO" id="GO:0005524">
    <property type="term" value="F:ATP binding"/>
    <property type="evidence" value="ECO:0007669"/>
    <property type="project" value="UniProtKB-UniRule"/>
</dbReference>
<evidence type="ECO:0000256" key="19">
    <source>
        <dbReference type="SAM" id="MobiDB-lite"/>
    </source>
</evidence>
<feature type="region of interest" description="Disordered" evidence="19">
    <location>
        <begin position="1090"/>
        <end position="1110"/>
    </location>
</feature>
<feature type="compositionally biased region" description="Basic and acidic residues" evidence="19">
    <location>
        <begin position="590"/>
        <end position="600"/>
    </location>
</feature>
<dbReference type="InterPro" id="IPR027640">
    <property type="entry name" value="Kinesin-like_fam"/>
</dbReference>
<feature type="compositionally biased region" description="Pro residues" evidence="19">
    <location>
        <begin position="1270"/>
        <end position="1280"/>
    </location>
</feature>
<protein>
    <submittedName>
        <fullName evidence="22">Kinesin-like protein KIF21A isoform X1</fullName>
    </submittedName>
</protein>
<dbReference type="GO" id="GO:0051231">
    <property type="term" value="P:spindle elongation"/>
    <property type="evidence" value="ECO:0007669"/>
    <property type="project" value="TreeGrafter"/>
</dbReference>
<sequence>MCRVCTSVTPGEAQVMLGQDRAFTFDHVFDLESQQHEVYNSTVHALIEGCFEGYNATVFAYGQTGSGKTYTMGTGFEPGISEELQGIVPRAVHHLFTGIEQRRVEASGRSEPPPEFKIHAQFMELYNEEILDLFDSTRDVEISRNKKSHIKIHEDAQGGIYVVGVTTRTVGSEQETLQCLQGGALSRTTGSTNMNAQSSRSHAIFTLHIKQQRLVKVSAEDNDDEQAKTNDDNTGMNEFETLTAKFHFVDLAGSERLKRTGATGDRAKEGISINCGLLALGNVISALGDPAKKSSHVPYRDSKLTRLLQDSLGGNSQTLMIACVSPSDRDFMETLNTLRYANRAKNIKNIVVANQDKTSRQLAALRNEIRQLQEELLEYKQGKRQVNAEGVEEINDLFHENTMLQTEIENLRQRVKAMQETIDSQTSRISVLVAEQAHLQLSSRAAGEEGGGGEELMSMVEGYVKEIEDLRAKLVESESLNAVLRRKNVHESPVRVPSRATMSPTHIPLTSSSVDFSRQRHNSGERIEAELPENTRVASILAEAKKQVEHDQEKMRMVEASKEAKSKSRLHSHSDKENESADEKEDSTEKEDVTMEKQEMSEDVEEVAGDEDGEEDDEEDDEDKESSESDSEDEDDTAQSQLQEDLADLACEINIKQRLIEELETSQRRLYTLKAQYEEKMMSLQSKIRETEMERDKILANMGSLTETRTKEKAEKIRKEFEIKLKKLTNEKDRMHKASKEHSKLLKDKSQYERQMKTLTSDLTKMKETKVKLMKQIREEQQKARQKEVASNRAIQKLKKESRKHENRIKSLEAEAKQKEIVLKRRQEEVQLLRKQSKPLSDKAAGRVTSRRLPPQQQQDVAAKINGPTPSLQAITAARRKHPLSAATQKRRHERKGTSEYSSKAAKQKWMQIDRRVTDIVNRRQTITHMECDMERYLHHRQRLSKKREKTFHRRDEAIRAGKDAVIIAELNDQIDGLNANIEYVQEQITECQANIMEVMEGKEGTWDEVDVGDVTAIIDNCSLQEAKYMLEHFLQLTINKGQHASQKESQVKELEAKLHQEEQNSFLQQQLLQHVLSGQDLDVEFDGLYMHPEPESSSSAESSRAPSPVESSVLLTFPPFVCASTQNAMQNHANPGSLPTFEYHQLPPMPPSQIPVRTTREKARRRTATPEELLYAGPKDLLLNDATPLLPLMESNEPSGDESSLSSDTGTIIIPPPRLTAARRDRDNLSRPGQRNDSPSLRRKLHSILHQPQPVTSTPICSSVEHTPDPSPPSSPPPTKGRSENVFSRLTQSNSPAAPRNGSKPTAEDDGGIINPVPVKPQGKAPLVCCYTAEGHTKAVLSVQATNDLLFSGSKDRTVKIWKLETGQELSTLSGHPNNVGTVRYSEERGLVFSVSTAYIRVWDVREPGKCIKTLSSSGHVLDGSAASSSSRTVAMPAGETQVNDIAVNKTGTRLYAAAGNIIRVWSLTNFQSICKLFGGPSAAIMCVAVDTQDDCDYVYAGSKDHYIKVFEVPSAATGCLTAKHNLDPPHYDGVQSIAINKQLLFSGSRDACIKKWDLEKKQQVKTINSAHKDWICSLDFLPGRDCLLSGCRGGYLKLWHIWDCSLIGDMKAHTSPINSIATNATHIFTASSNVIQIWKYSPKHVNRRSYTITDKSRLHVKWHSLSSLSEI</sequence>
<evidence type="ECO:0000256" key="2">
    <source>
        <dbReference type="ARBA" id="ARBA00004279"/>
    </source>
</evidence>
<evidence type="ECO:0000256" key="8">
    <source>
        <dbReference type="ARBA" id="ARBA00022701"/>
    </source>
</evidence>
<dbReference type="GO" id="GO:0007018">
    <property type="term" value="P:microtubule-based movement"/>
    <property type="evidence" value="ECO:0007669"/>
    <property type="project" value="InterPro"/>
</dbReference>
<keyword evidence="8" id="KW-0493">Microtubule</keyword>
<dbReference type="InterPro" id="IPR056533">
    <property type="entry name" value="KIF21A/B_hel_1"/>
</dbReference>
<dbReference type="PROSITE" id="PS50294">
    <property type="entry name" value="WD_REPEATS_REGION"/>
    <property type="match status" value="1"/>
</dbReference>
<dbReference type="Pfam" id="PF23204">
    <property type="entry name" value="KIF21A_2nd"/>
    <property type="match status" value="1"/>
</dbReference>
<name>A0A8B7YLC9_ACAPL</name>
<dbReference type="PROSITE" id="PS00411">
    <property type="entry name" value="KINESIN_MOTOR_1"/>
    <property type="match status" value="1"/>
</dbReference>
<feature type="coiled-coil region" evidence="18">
    <location>
        <begin position="968"/>
        <end position="995"/>
    </location>
</feature>
<evidence type="ECO:0000256" key="4">
    <source>
        <dbReference type="ARBA" id="ARBA00004624"/>
    </source>
</evidence>
<feature type="domain" description="Kinesin motor" evidence="20">
    <location>
        <begin position="1"/>
        <end position="347"/>
    </location>
</feature>
<evidence type="ECO:0000259" key="20">
    <source>
        <dbReference type="PROSITE" id="PS50067"/>
    </source>
</evidence>
<dbReference type="Gene3D" id="3.40.850.10">
    <property type="entry name" value="Kinesin motor domain"/>
    <property type="match status" value="1"/>
</dbReference>
<dbReference type="Pfam" id="PF25764">
    <property type="entry name" value="KIF21A_4th"/>
    <property type="match status" value="1"/>
</dbReference>
<dbReference type="FunFam" id="3.40.850.10:FF:000011">
    <property type="entry name" value="Kinesin family member 21A"/>
    <property type="match status" value="1"/>
</dbReference>
<feature type="region of interest" description="Disordered" evidence="19">
    <location>
        <begin position="834"/>
        <end position="862"/>
    </location>
</feature>
<keyword evidence="5" id="KW-0963">Cytoplasm</keyword>
<organism evidence="21 22">
    <name type="scientific">Acanthaster planci</name>
    <name type="common">Crown-of-thorns starfish</name>
    <dbReference type="NCBI Taxonomy" id="133434"/>
    <lineage>
        <taxon>Eukaryota</taxon>
        <taxon>Metazoa</taxon>
        <taxon>Echinodermata</taxon>
        <taxon>Eleutherozoa</taxon>
        <taxon>Asterozoa</taxon>
        <taxon>Asteroidea</taxon>
        <taxon>Valvatacea</taxon>
        <taxon>Valvatida</taxon>
        <taxon>Acanthasteridae</taxon>
        <taxon>Acanthaster</taxon>
    </lineage>
</organism>
<evidence type="ECO:0000256" key="5">
    <source>
        <dbReference type="ARBA" id="ARBA00022490"/>
    </source>
</evidence>
<feature type="compositionally biased region" description="Basic and acidic residues" evidence="19">
    <location>
        <begin position="546"/>
        <end position="581"/>
    </location>
</feature>
<evidence type="ECO:0000256" key="11">
    <source>
        <dbReference type="ARBA" id="ARBA00022840"/>
    </source>
</evidence>
<evidence type="ECO:0000256" key="14">
    <source>
        <dbReference type="ARBA" id="ARBA00023212"/>
    </source>
</evidence>
<feature type="region of interest" description="Disordered" evidence="19">
    <location>
        <begin position="490"/>
        <end position="524"/>
    </location>
</feature>
<feature type="compositionally biased region" description="Basic residues" evidence="19">
    <location>
        <begin position="796"/>
        <end position="807"/>
    </location>
</feature>
<feature type="repeat" description="WD" evidence="16">
    <location>
        <begin position="1374"/>
        <end position="1407"/>
    </location>
</feature>
<dbReference type="InterPro" id="IPR019821">
    <property type="entry name" value="Kinesin_motor_CS"/>
</dbReference>
<keyword evidence="9" id="KW-0677">Repeat</keyword>
<dbReference type="CDD" id="cd01372">
    <property type="entry name" value="KISc_KIF4"/>
    <property type="match status" value="1"/>
</dbReference>
<dbReference type="GO" id="GO:0005875">
    <property type="term" value="C:microtubule associated complex"/>
    <property type="evidence" value="ECO:0007669"/>
    <property type="project" value="TreeGrafter"/>
</dbReference>
<dbReference type="InterPro" id="IPR001680">
    <property type="entry name" value="WD40_rpt"/>
</dbReference>
<proteinExistence type="inferred from homology"/>
<dbReference type="InterPro" id="IPR056532">
    <property type="entry name" value="KIF21A/B_hel_2"/>
</dbReference>
<keyword evidence="12 18" id="KW-0175">Coiled coil</keyword>
<dbReference type="PANTHER" id="PTHR47969">
    <property type="entry name" value="CHROMOSOME-ASSOCIATED KINESIN KIF4A-RELATED"/>
    <property type="match status" value="1"/>
</dbReference>
<dbReference type="InterPro" id="IPR036322">
    <property type="entry name" value="WD40_repeat_dom_sf"/>
</dbReference>
<feature type="coiled-coil region" evidence="18">
    <location>
        <begin position="355"/>
        <end position="428"/>
    </location>
</feature>
<dbReference type="GO" id="GO:0007052">
    <property type="term" value="P:mitotic spindle organization"/>
    <property type="evidence" value="ECO:0007669"/>
    <property type="project" value="TreeGrafter"/>
</dbReference>
<dbReference type="SUPFAM" id="SSF50978">
    <property type="entry name" value="WD40 repeat-like"/>
    <property type="match status" value="1"/>
</dbReference>
<feature type="region of interest" description="Disordered" evidence="19">
    <location>
        <begin position="1132"/>
        <end position="1174"/>
    </location>
</feature>
<feature type="compositionally biased region" description="Polar residues" evidence="19">
    <location>
        <begin position="500"/>
        <end position="516"/>
    </location>
</feature>
<dbReference type="CDD" id="cd00200">
    <property type="entry name" value="WD40"/>
    <property type="match status" value="1"/>
</dbReference>
<evidence type="ECO:0000256" key="15">
    <source>
        <dbReference type="ARBA" id="ARBA00023273"/>
    </source>
</evidence>